<dbReference type="PANTHER" id="PTHR43679:SF2">
    <property type="entry name" value="OCTANOYL-[GCVH]:PROTEIN N-OCTANOYLTRANSFERASE"/>
    <property type="match status" value="1"/>
</dbReference>
<gene>
    <name evidence="2" type="ORF">BM613_03495</name>
</gene>
<dbReference type="InterPro" id="IPR045864">
    <property type="entry name" value="aa-tRNA-synth_II/BPL/LPL"/>
</dbReference>
<comment type="caution">
    <text evidence="2">The sequence shown here is derived from an EMBL/GenBank/DDBJ whole genome shotgun (WGS) entry which is preliminary data.</text>
</comment>
<dbReference type="Proteomes" id="UP000245380">
    <property type="component" value="Unassembled WGS sequence"/>
</dbReference>
<evidence type="ECO:0000313" key="2">
    <source>
        <dbReference type="EMBL" id="PWI58300.1"/>
    </source>
</evidence>
<dbReference type="SUPFAM" id="SSF55681">
    <property type="entry name" value="Class II aaRS and biotin synthetases"/>
    <property type="match status" value="1"/>
</dbReference>
<dbReference type="GO" id="GO:0009249">
    <property type="term" value="P:protein lipoylation"/>
    <property type="evidence" value="ECO:0007669"/>
    <property type="project" value="UniProtKB-ARBA"/>
</dbReference>
<accession>A0A2U3DAI3</accession>
<keyword evidence="3" id="KW-1185">Reference proteome</keyword>
<dbReference type="PROSITE" id="PS51733">
    <property type="entry name" value="BPL_LPL_CATALYTIC"/>
    <property type="match status" value="1"/>
</dbReference>
<dbReference type="Gene3D" id="3.30.930.10">
    <property type="entry name" value="Bira Bifunctional Protein, Domain 2"/>
    <property type="match status" value="1"/>
</dbReference>
<evidence type="ECO:0000313" key="3">
    <source>
        <dbReference type="Proteomes" id="UP000245380"/>
    </source>
</evidence>
<evidence type="ECO:0000259" key="1">
    <source>
        <dbReference type="PROSITE" id="PS51733"/>
    </source>
</evidence>
<dbReference type="AlphaFoldDB" id="A0A2U3DAI3"/>
<dbReference type="InterPro" id="IPR050664">
    <property type="entry name" value="Octanoyltrans_LipM/LipL"/>
</dbReference>
<dbReference type="EMBL" id="MPDK01000004">
    <property type="protein sequence ID" value="PWI58300.1"/>
    <property type="molecule type" value="Genomic_DNA"/>
</dbReference>
<dbReference type="GO" id="GO:0016740">
    <property type="term" value="F:transferase activity"/>
    <property type="evidence" value="ECO:0007669"/>
    <property type="project" value="UniProtKB-ARBA"/>
</dbReference>
<dbReference type="PANTHER" id="PTHR43679">
    <property type="entry name" value="OCTANOYLTRANSFERASE LIPM-RELATED"/>
    <property type="match status" value="1"/>
</dbReference>
<dbReference type="OrthoDB" id="2080934at2"/>
<dbReference type="InterPro" id="IPR004143">
    <property type="entry name" value="BPL_LPL_catalytic"/>
</dbReference>
<dbReference type="GO" id="GO:0140096">
    <property type="term" value="F:catalytic activity, acting on a protein"/>
    <property type="evidence" value="ECO:0007669"/>
    <property type="project" value="UniProtKB-ARBA"/>
</dbReference>
<proteinExistence type="predicted"/>
<sequence length="277" mass="30958">MLSERETLKKELLISEAQPIYQASALLPLLEQEAIALFSRTLCLPVLHFWRHRHSLLLGSRDAALPFMEEAAQAFSENGIAVAVRPFGGLAVLLDPGVLNVSLILPQPPSLDDTFLLFAHWLQQSLRDFGEVVIGQVEGAYCNGRFDLAIEGLKFAGIAQRRIQDVAIVSAFVNVVDTDAFEKREPLVHAFYRQAGRMDPAFAHLIPPLRKGTVGNLYKEASLPVEQAVASVTEKLKQHAALLSNRAMPCPTLSSDYYRQALQRFMQRQQLKEWIAR</sequence>
<organism evidence="2 3">
    <name type="scientific">Sulfoacidibacillus thermotolerans</name>
    <name type="common">Acidibacillus sulfuroxidans</name>
    <dbReference type="NCBI Taxonomy" id="1765684"/>
    <lineage>
        <taxon>Bacteria</taxon>
        <taxon>Bacillati</taxon>
        <taxon>Bacillota</taxon>
        <taxon>Bacilli</taxon>
        <taxon>Bacillales</taxon>
        <taxon>Alicyclobacillaceae</taxon>
        <taxon>Sulfoacidibacillus</taxon>
    </lineage>
</organism>
<dbReference type="Pfam" id="PF21948">
    <property type="entry name" value="LplA-B_cat"/>
    <property type="match status" value="1"/>
</dbReference>
<protein>
    <recommendedName>
        <fullName evidence="1">BPL/LPL catalytic domain-containing protein</fullName>
    </recommendedName>
</protein>
<feature type="domain" description="BPL/LPL catalytic" evidence="1">
    <location>
        <begin position="41"/>
        <end position="225"/>
    </location>
</feature>
<reference evidence="2 3" key="1">
    <citation type="submission" date="2016-11" db="EMBL/GenBank/DDBJ databases">
        <title>Comparative genomics of Acidibacillus ferroxidans species.</title>
        <authorList>
            <person name="Oliveira G."/>
            <person name="Nunes G."/>
            <person name="Oliveira R."/>
            <person name="Araujo F."/>
            <person name="Salim A."/>
            <person name="Scholte L."/>
            <person name="Morais D."/>
            <person name="Nancucheo I."/>
            <person name="Johnson D.B."/>
            <person name="Grail B."/>
            <person name="Bittencourt J."/>
            <person name="Valadares R."/>
        </authorList>
    </citation>
    <scope>NUCLEOTIDE SEQUENCE [LARGE SCALE GENOMIC DNA]</scope>
    <source>
        <strain evidence="2 3">Y002</strain>
    </source>
</reference>
<name>A0A2U3DAI3_SULT2</name>